<feature type="transmembrane region" description="Helical" evidence="7">
    <location>
        <begin position="63"/>
        <end position="84"/>
    </location>
</feature>
<evidence type="ECO:0000313" key="9">
    <source>
        <dbReference type="Proteomes" id="UP000755585"/>
    </source>
</evidence>
<keyword evidence="5 7" id="KW-1133">Transmembrane helix</keyword>
<dbReference type="InterPro" id="IPR032808">
    <property type="entry name" value="DoxX"/>
</dbReference>
<dbReference type="PANTHER" id="PTHR33452:SF1">
    <property type="entry name" value="INNER MEMBRANE PROTEIN YPHA-RELATED"/>
    <property type="match status" value="1"/>
</dbReference>
<evidence type="ECO:0000256" key="5">
    <source>
        <dbReference type="ARBA" id="ARBA00022989"/>
    </source>
</evidence>
<feature type="transmembrane region" description="Helical" evidence="7">
    <location>
        <begin position="96"/>
        <end position="118"/>
    </location>
</feature>
<evidence type="ECO:0000256" key="3">
    <source>
        <dbReference type="ARBA" id="ARBA00022475"/>
    </source>
</evidence>
<name>A0ABS4UID4_9ACTN</name>
<dbReference type="Proteomes" id="UP000755585">
    <property type="component" value="Unassembled WGS sequence"/>
</dbReference>
<evidence type="ECO:0000256" key="4">
    <source>
        <dbReference type="ARBA" id="ARBA00022692"/>
    </source>
</evidence>
<reference evidence="8 9" key="1">
    <citation type="submission" date="2021-03" db="EMBL/GenBank/DDBJ databases">
        <title>Sequencing the genomes of 1000 actinobacteria strains.</title>
        <authorList>
            <person name="Klenk H.-P."/>
        </authorList>
    </citation>
    <scope>NUCLEOTIDE SEQUENCE [LARGE SCALE GENOMIC DNA]</scope>
    <source>
        <strain evidence="8 9">DSM 18824</strain>
    </source>
</reference>
<evidence type="ECO:0000256" key="7">
    <source>
        <dbReference type="SAM" id="Phobius"/>
    </source>
</evidence>
<keyword evidence="9" id="KW-1185">Reference proteome</keyword>
<dbReference type="RefSeq" id="WP_209694314.1">
    <property type="nucleotide sequence ID" value="NZ_BAAAVU010000042.1"/>
</dbReference>
<protein>
    <submittedName>
        <fullName evidence="8">Oxidoreductase</fullName>
    </submittedName>
</protein>
<comment type="caution">
    <text evidence="8">The sequence shown here is derived from an EMBL/GenBank/DDBJ whole genome shotgun (WGS) entry which is preliminary data.</text>
</comment>
<accession>A0ABS4UID4</accession>
<proteinExistence type="inferred from homology"/>
<keyword evidence="4 7" id="KW-0812">Transmembrane</keyword>
<evidence type="ECO:0000313" key="8">
    <source>
        <dbReference type="EMBL" id="MBP2351413.1"/>
    </source>
</evidence>
<dbReference type="PANTHER" id="PTHR33452">
    <property type="entry name" value="OXIDOREDUCTASE CATD-RELATED"/>
    <property type="match status" value="1"/>
</dbReference>
<gene>
    <name evidence="8" type="ORF">JOF29_002496</name>
</gene>
<sequence>MDQDLGLLVLRLALGPMLVAHGWNKVFGPGGLKGTTGWFGALGLHPAWLHARVAAVTESGAGLLMTVGLMTPVASAAFVGLMVVAALTDHRGKGYFVFKGGAEYTVLVAMVAVAVAALGPGTWSVDHLLGVAGWAGGWWALGAAAVGSLSAFSFWRLAFRRTESTAEHVQPG</sequence>
<evidence type="ECO:0000256" key="2">
    <source>
        <dbReference type="ARBA" id="ARBA00006679"/>
    </source>
</evidence>
<evidence type="ECO:0000256" key="6">
    <source>
        <dbReference type="ARBA" id="ARBA00023136"/>
    </source>
</evidence>
<comment type="subcellular location">
    <subcellularLocation>
        <location evidence="1">Cell membrane</location>
        <topology evidence="1">Multi-pass membrane protein</topology>
    </subcellularLocation>
</comment>
<keyword evidence="6 7" id="KW-0472">Membrane</keyword>
<feature type="transmembrane region" description="Helical" evidence="7">
    <location>
        <begin position="138"/>
        <end position="158"/>
    </location>
</feature>
<keyword evidence="3" id="KW-1003">Cell membrane</keyword>
<organism evidence="8 9">
    <name type="scientific">Kribbella aluminosa</name>
    <dbReference type="NCBI Taxonomy" id="416017"/>
    <lineage>
        <taxon>Bacteria</taxon>
        <taxon>Bacillati</taxon>
        <taxon>Actinomycetota</taxon>
        <taxon>Actinomycetes</taxon>
        <taxon>Propionibacteriales</taxon>
        <taxon>Kribbellaceae</taxon>
        <taxon>Kribbella</taxon>
    </lineage>
</organism>
<evidence type="ECO:0000256" key="1">
    <source>
        <dbReference type="ARBA" id="ARBA00004651"/>
    </source>
</evidence>
<dbReference type="InterPro" id="IPR051907">
    <property type="entry name" value="DoxX-like_oxidoreductase"/>
</dbReference>
<comment type="similarity">
    <text evidence="2">Belongs to the DoxX family.</text>
</comment>
<dbReference type="EMBL" id="JAGINT010000001">
    <property type="protein sequence ID" value="MBP2351413.1"/>
    <property type="molecule type" value="Genomic_DNA"/>
</dbReference>
<dbReference type="Pfam" id="PF07681">
    <property type="entry name" value="DoxX"/>
    <property type="match status" value="1"/>
</dbReference>